<feature type="region of interest" description="Disordered" evidence="1">
    <location>
        <begin position="319"/>
        <end position="376"/>
    </location>
</feature>
<feature type="compositionally biased region" description="Basic and acidic residues" evidence="1">
    <location>
        <begin position="58"/>
        <end position="71"/>
    </location>
</feature>
<dbReference type="EMBL" id="CAJNRG010000867">
    <property type="protein sequence ID" value="CAF2020208.1"/>
    <property type="molecule type" value="Genomic_DNA"/>
</dbReference>
<evidence type="ECO:0000313" key="3">
    <source>
        <dbReference type="EMBL" id="CAF3901578.1"/>
    </source>
</evidence>
<sequence length="376" mass="43370">MTSNLHSLVEKNKELLNQLMILEKFIELKSNECAYYRAKVHLMQISALNPQIVKRSGIKQDHKRSSSEDISHNSTTSQHEPSSIRRNSVPLSVQKQKFNISRHGNTFLPWDPSTKSKHLPFSSSLRRFRKKIHAQNQNHYEGKQSKHKNSIDEMLISYLNKHVRQPILHDKNIQCNHNNFPSMEFSSKSSHTVLIIRLPDSFLKLLTEKQNNNLKIPKLKVHISSELLKKLFHFNSTTTDKDHHQFDQFTIDSQYGKIAARIHCENSIDHDKSKIVHAKAEVKNHHDHRLPTVRHVIRTRSNGSDKKRIVVGKNLHAFTHKHRRKKKHLHKSTSNASPREIYSKRSSSIDEAQSTIDTLASSSSSSSDQTSNSISI</sequence>
<dbReference type="AlphaFoldDB" id="A0A819HKK4"/>
<evidence type="ECO:0000256" key="1">
    <source>
        <dbReference type="SAM" id="MobiDB-lite"/>
    </source>
</evidence>
<evidence type="ECO:0000313" key="2">
    <source>
        <dbReference type="EMBL" id="CAF2020208.1"/>
    </source>
</evidence>
<dbReference type="Proteomes" id="UP000663842">
    <property type="component" value="Unassembled WGS sequence"/>
</dbReference>
<evidence type="ECO:0000313" key="4">
    <source>
        <dbReference type="Proteomes" id="UP000663842"/>
    </source>
</evidence>
<feature type="compositionally biased region" description="Low complexity" evidence="1">
    <location>
        <begin position="354"/>
        <end position="376"/>
    </location>
</feature>
<comment type="caution">
    <text evidence="3">The sequence shown here is derived from an EMBL/GenBank/DDBJ whole genome shotgun (WGS) entry which is preliminary data.</text>
</comment>
<proteinExistence type="predicted"/>
<gene>
    <name evidence="3" type="ORF">UXM345_LOCUS10568</name>
    <name evidence="2" type="ORF">XDN619_LOCUS4262</name>
</gene>
<feature type="compositionally biased region" description="Polar residues" evidence="1">
    <location>
        <begin position="344"/>
        <end position="353"/>
    </location>
</feature>
<dbReference type="EMBL" id="CAJOBF010001017">
    <property type="protein sequence ID" value="CAF3901578.1"/>
    <property type="molecule type" value="Genomic_DNA"/>
</dbReference>
<organism evidence="3 4">
    <name type="scientific">Rotaria magnacalcarata</name>
    <dbReference type="NCBI Taxonomy" id="392030"/>
    <lineage>
        <taxon>Eukaryota</taxon>
        <taxon>Metazoa</taxon>
        <taxon>Spiralia</taxon>
        <taxon>Gnathifera</taxon>
        <taxon>Rotifera</taxon>
        <taxon>Eurotatoria</taxon>
        <taxon>Bdelloidea</taxon>
        <taxon>Philodinida</taxon>
        <taxon>Philodinidae</taxon>
        <taxon>Rotaria</taxon>
    </lineage>
</organism>
<accession>A0A819HKK4</accession>
<protein>
    <submittedName>
        <fullName evidence="3">Uncharacterized protein</fullName>
    </submittedName>
</protein>
<feature type="region of interest" description="Disordered" evidence="1">
    <location>
        <begin position="56"/>
        <end position="91"/>
    </location>
</feature>
<reference evidence="3" key="1">
    <citation type="submission" date="2021-02" db="EMBL/GenBank/DDBJ databases">
        <authorList>
            <person name="Nowell W R."/>
        </authorList>
    </citation>
    <scope>NUCLEOTIDE SEQUENCE</scope>
</reference>
<feature type="compositionally biased region" description="Polar residues" evidence="1">
    <location>
        <begin position="72"/>
        <end position="91"/>
    </location>
</feature>
<feature type="compositionally biased region" description="Basic residues" evidence="1">
    <location>
        <begin position="319"/>
        <end position="331"/>
    </location>
</feature>
<name>A0A819HKK4_9BILA</name>
<dbReference type="Proteomes" id="UP000663887">
    <property type="component" value="Unassembled WGS sequence"/>
</dbReference>